<keyword evidence="4 9" id="KW-1133">Transmembrane helix</keyword>
<comment type="caution">
    <text evidence="11">The sequence shown here is derived from an EMBL/GenBank/DDBJ whole genome shotgun (WGS) entry which is preliminary data.</text>
</comment>
<dbReference type="Proteomes" id="UP000820818">
    <property type="component" value="Linkage Group LG7"/>
</dbReference>
<gene>
    <name evidence="11" type="ORF">GHT06_018009</name>
</gene>
<feature type="transmembrane region" description="Helical" evidence="9">
    <location>
        <begin position="113"/>
        <end position="140"/>
    </location>
</feature>
<dbReference type="InterPro" id="IPR039698">
    <property type="entry name" value="Dfg10/SRD5A3"/>
</dbReference>
<evidence type="ECO:0000256" key="2">
    <source>
        <dbReference type="ARBA" id="ARBA00012522"/>
    </source>
</evidence>
<dbReference type="PROSITE" id="PS50244">
    <property type="entry name" value="S5A_REDUCTASE"/>
    <property type="match status" value="1"/>
</dbReference>
<comment type="function">
    <text evidence="9">Plays a key role in early steps of protein N-linked glycosylation by being involved in the conversion of polyprenol into dolichol. Acts as a polyprenal reductase that mediates the reduction of polyprenal into dolichal in a NADP-dependent mechanism. Dolichols are required for the synthesis of dolichol-linked monosaccharides and the oligosaccharide precursor used for N-glycosylation.</text>
</comment>
<proteinExistence type="inferred from homology"/>
<keyword evidence="3 9" id="KW-0812">Transmembrane</keyword>
<protein>
    <recommendedName>
        <fullName evidence="7 9">Polyprenal reductase</fullName>
        <ecNumber evidence="2 9">1.3.1.94</ecNumber>
    </recommendedName>
</protein>
<dbReference type="GO" id="GO:0003865">
    <property type="term" value="F:3-oxo-5-alpha-steroid 4-dehydrogenase activity"/>
    <property type="evidence" value="ECO:0007669"/>
    <property type="project" value="TreeGrafter"/>
</dbReference>
<dbReference type="EMBL" id="WJBH02000007">
    <property type="protein sequence ID" value="KAI9555494.1"/>
    <property type="molecule type" value="Genomic_DNA"/>
</dbReference>
<dbReference type="AlphaFoldDB" id="A0AAD5PSQ7"/>
<feature type="transmembrane region" description="Helical" evidence="9">
    <location>
        <begin position="273"/>
        <end position="294"/>
    </location>
</feature>
<evidence type="ECO:0000256" key="7">
    <source>
        <dbReference type="ARBA" id="ARBA00047186"/>
    </source>
</evidence>
<dbReference type="GO" id="GO:0160198">
    <property type="term" value="F:polyprenal reductase activity"/>
    <property type="evidence" value="ECO:0007669"/>
    <property type="project" value="UniProtKB-EC"/>
</dbReference>
<evidence type="ECO:0000313" key="12">
    <source>
        <dbReference type="Proteomes" id="UP000820818"/>
    </source>
</evidence>
<comment type="catalytic activity">
    <reaction evidence="8 9">
        <text>a di-trans,poly-cis-dolichal + NADP(+) = a di-trans,poly-cis-polyprenal + NADPH + H(+)</text>
        <dbReference type="Rhea" id="RHEA:80727"/>
        <dbReference type="Rhea" id="RHEA-COMP:19536"/>
        <dbReference type="Rhea" id="RHEA-COMP:19537"/>
        <dbReference type="ChEBI" id="CHEBI:15378"/>
        <dbReference type="ChEBI" id="CHEBI:57783"/>
        <dbReference type="ChEBI" id="CHEBI:58349"/>
        <dbReference type="ChEBI" id="CHEBI:231623"/>
        <dbReference type="ChEBI" id="CHEBI:231637"/>
        <dbReference type="EC" id="1.3.1.94"/>
    </reaction>
    <physiologicalReaction direction="right-to-left" evidence="8 9">
        <dbReference type="Rhea" id="RHEA:80729"/>
    </physiologicalReaction>
</comment>
<evidence type="ECO:0000256" key="1">
    <source>
        <dbReference type="ARBA" id="ARBA00004127"/>
    </source>
</evidence>
<keyword evidence="9" id="KW-0256">Endoplasmic reticulum</keyword>
<feature type="transmembrane region" description="Helical" evidence="9">
    <location>
        <begin position="77"/>
        <end position="101"/>
    </location>
</feature>
<accession>A0AAD5PSQ7</accession>
<reference evidence="11 12" key="1">
    <citation type="submission" date="2022-05" db="EMBL/GenBank/DDBJ databases">
        <title>A multi-omics perspective on studying reproductive biology in Daphnia sinensis.</title>
        <authorList>
            <person name="Jia J."/>
        </authorList>
    </citation>
    <scope>NUCLEOTIDE SEQUENCE [LARGE SCALE GENOMIC DNA]</scope>
    <source>
        <strain evidence="11 12">WSL</strain>
    </source>
</reference>
<dbReference type="PANTHER" id="PTHR14624">
    <property type="entry name" value="DFG10 PROTEIN"/>
    <property type="match status" value="1"/>
</dbReference>
<evidence type="ECO:0000256" key="4">
    <source>
        <dbReference type="ARBA" id="ARBA00022989"/>
    </source>
</evidence>
<name>A0AAD5PSQ7_9CRUS</name>
<feature type="domain" description="3-oxo-5-alpha-steroid 4-dehydrogenase C-terminal" evidence="10">
    <location>
        <begin position="170"/>
        <end position="317"/>
    </location>
</feature>
<keyword evidence="9" id="KW-0560">Oxidoreductase</keyword>
<keyword evidence="5 9" id="KW-0472">Membrane</keyword>
<evidence type="ECO:0000259" key="10">
    <source>
        <dbReference type="Pfam" id="PF02544"/>
    </source>
</evidence>
<dbReference type="InterPro" id="IPR001104">
    <property type="entry name" value="3-oxo-5_a-steroid_4-DH_C"/>
</dbReference>
<evidence type="ECO:0000256" key="9">
    <source>
        <dbReference type="RuleBase" id="RU367081"/>
    </source>
</evidence>
<dbReference type="EC" id="1.3.1.94" evidence="2 9"/>
<dbReference type="Pfam" id="PF02544">
    <property type="entry name" value="Steroid_dh"/>
    <property type="match status" value="1"/>
</dbReference>
<feature type="transmembrane region" description="Helical" evidence="9">
    <location>
        <begin position="12"/>
        <end position="37"/>
    </location>
</feature>
<evidence type="ECO:0000256" key="3">
    <source>
        <dbReference type="ARBA" id="ARBA00022692"/>
    </source>
</evidence>
<feature type="transmembrane region" description="Helical" evidence="9">
    <location>
        <begin position="246"/>
        <end position="267"/>
    </location>
</feature>
<comment type="subcellular location">
    <subcellularLocation>
        <location evidence="1">Endomembrane system</location>
        <topology evidence="1">Multi-pass membrane protein</topology>
    </subcellularLocation>
    <subcellularLocation>
        <location evidence="9">Endoplasmic reticulum membrane</location>
    </subcellularLocation>
</comment>
<evidence type="ECO:0000256" key="5">
    <source>
        <dbReference type="ARBA" id="ARBA00023136"/>
    </source>
</evidence>
<evidence type="ECO:0000313" key="11">
    <source>
        <dbReference type="EMBL" id="KAI9555494.1"/>
    </source>
</evidence>
<organism evidence="11 12">
    <name type="scientific">Daphnia sinensis</name>
    <dbReference type="NCBI Taxonomy" id="1820382"/>
    <lineage>
        <taxon>Eukaryota</taxon>
        <taxon>Metazoa</taxon>
        <taxon>Ecdysozoa</taxon>
        <taxon>Arthropoda</taxon>
        <taxon>Crustacea</taxon>
        <taxon>Branchiopoda</taxon>
        <taxon>Diplostraca</taxon>
        <taxon>Cladocera</taxon>
        <taxon>Anomopoda</taxon>
        <taxon>Daphniidae</taxon>
        <taxon>Daphnia</taxon>
        <taxon>Daphnia similis group</taxon>
    </lineage>
</organism>
<evidence type="ECO:0000256" key="8">
    <source>
        <dbReference type="ARBA" id="ARBA00049427"/>
    </source>
</evidence>
<keyword evidence="9" id="KW-0521">NADP</keyword>
<comment type="pathway">
    <text evidence="9">Protein modification; protein glycosylation.</text>
</comment>
<evidence type="ECO:0000256" key="6">
    <source>
        <dbReference type="ARBA" id="ARBA00046320"/>
    </source>
</evidence>
<sequence>MVVEESAFNDHTALGTINIVIVIFAVLCMTAIFGILLQVVNLKGMPKILYDVYSSGKSCEVELFSSLVSAVLVPKSWFFHFYVFATVYTFLIVIVIIWMILTKNQLPFFISMYINSLSAHSCTTIASPQISLLATSLFLLQVSRRAYESMYVTVFLDSKMNLGHYIVGHFHYWGCGTILLSYAACQSLQDDHTNEEAKNEIHLQHVIGTVLFIITFYQQYIAHNTLANLRKKPQNKQKYGLPQGGLFNYVSCPNFLCEIIIYLAINLVLGIDFYPWTLITFWVLTNQVMAATVAQKWYKSKFKEFPATRKALIPFVY</sequence>
<dbReference type="GO" id="GO:0102389">
    <property type="term" value="F:polyprenol reductase activity"/>
    <property type="evidence" value="ECO:0007669"/>
    <property type="project" value="UniProtKB-UniRule"/>
</dbReference>
<dbReference type="PANTHER" id="PTHR14624:SF0">
    <property type="entry name" value="POLYPRENOL REDUCTASE"/>
    <property type="match status" value="1"/>
</dbReference>
<dbReference type="GO" id="GO:0006488">
    <property type="term" value="P:dolichol-linked oligosaccharide biosynthetic process"/>
    <property type="evidence" value="ECO:0007669"/>
    <property type="project" value="UniProtKB-UniRule"/>
</dbReference>
<keyword evidence="12" id="KW-1185">Reference proteome</keyword>
<dbReference type="GO" id="GO:0005789">
    <property type="term" value="C:endoplasmic reticulum membrane"/>
    <property type="evidence" value="ECO:0007669"/>
    <property type="project" value="UniProtKB-SubCell"/>
</dbReference>
<dbReference type="GO" id="GO:0016095">
    <property type="term" value="P:polyprenol catabolic process"/>
    <property type="evidence" value="ECO:0007669"/>
    <property type="project" value="UniProtKB-UniRule"/>
</dbReference>
<comment type="similarity">
    <text evidence="6 9">Belongs to the steroid 5-alpha reductase family. Polyprenal reductase subfamily.</text>
</comment>